<dbReference type="eggNOG" id="COG1574">
    <property type="taxonomic scope" value="Bacteria"/>
</dbReference>
<dbReference type="PANTHER" id="PTHR22642">
    <property type="entry name" value="IMIDAZOLONEPROPIONASE"/>
    <property type="match status" value="1"/>
</dbReference>
<proteinExistence type="predicted"/>
<feature type="domain" description="Amidohydrolase 3" evidence="2">
    <location>
        <begin position="72"/>
        <end position="661"/>
    </location>
</feature>
<evidence type="ECO:0000259" key="2">
    <source>
        <dbReference type="Pfam" id="PF07969"/>
    </source>
</evidence>
<dbReference type="STRING" id="1117647.M5M_03280"/>
<evidence type="ECO:0000256" key="1">
    <source>
        <dbReference type="SAM" id="SignalP"/>
    </source>
</evidence>
<dbReference type="Pfam" id="PF07969">
    <property type="entry name" value="Amidohydro_3"/>
    <property type="match status" value="1"/>
</dbReference>
<accession>K4KV93</accession>
<protein>
    <submittedName>
        <fullName evidence="3">Amidohydrolase</fullName>
    </submittedName>
</protein>
<dbReference type="Gene3D" id="3.10.310.70">
    <property type="match status" value="1"/>
</dbReference>
<dbReference type="InterPro" id="IPR013108">
    <property type="entry name" value="Amidohydro_3"/>
</dbReference>
<dbReference type="GO" id="GO:0016810">
    <property type="term" value="F:hydrolase activity, acting on carbon-nitrogen (but not peptide) bonds"/>
    <property type="evidence" value="ECO:0007669"/>
    <property type="project" value="InterPro"/>
</dbReference>
<feature type="signal peptide" evidence="1">
    <location>
        <begin position="1"/>
        <end position="24"/>
    </location>
</feature>
<dbReference type="PROSITE" id="PS51257">
    <property type="entry name" value="PROKAR_LIPOPROTEIN"/>
    <property type="match status" value="1"/>
</dbReference>
<keyword evidence="1" id="KW-0732">Signal</keyword>
<reference evidence="3 4" key="1">
    <citation type="journal article" date="2013" name="Genome Announc.">
        <title>Complete genome sequence of Simiduia agarivorans SA1(T), a marine bacterium able to degrade a variety of polysaccharides.</title>
        <authorList>
            <person name="Lin S.Y."/>
            <person name="Shieh W.Y."/>
            <person name="Chen J.S."/>
            <person name="Tang S.L."/>
        </authorList>
    </citation>
    <scope>NUCLEOTIDE SEQUENCE [LARGE SCALE GENOMIC DNA]</scope>
    <source>
        <strain evidence="4">DSM 21679 / JCM 13881 / BCRC 17597 / SA1</strain>
    </source>
</reference>
<dbReference type="OrthoDB" id="5734927at2"/>
<evidence type="ECO:0000313" key="3">
    <source>
        <dbReference type="EMBL" id="AFU97867.1"/>
    </source>
</evidence>
<dbReference type="KEGG" id="saga:M5M_03280"/>
<dbReference type="Gene3D" id="2.30.40.10">
    <property type="entry name" value="Urease, subunit C, domain 1"/>
    <property type="match status" value="1"/>
</dbReference>
<feature type="chain" id="PRO_5003880928" evidence="1">
    <location>
        <begin position="25"/>
        <end position="664"/>
    </location>
</feature>
<keyword evidence="4" id="KW-1185">Reference proteome</keyword>
<evidence type="ECO:0000313" key="4">
    <source>
        <dbReference type="Proteomes" id="UP000000466"/>
    </source>
</evidence>
<sequence>MARGMFLAVILTALVACNSNNPPAADWIIINAEVYTADPQQSWRQALAIRGDKLLVVGTNEEALAFKGGQTQVIDAKGNAVLPGLHDIHIHPFGLIASSACDLQSKALSLESLAQTVKDCIADADLAPNEWLTVEQWNFTKGNTPNDQFSTIRAALDAASPLNPVFLRGNDGHHGAANSLALASAKNATGNTVGITVETIETDFAEMSAYIGTDHNGEPDGNLSEAARYLLDLPGNLLTGDGSPEQLLHNMPAIAHILAKSGITSIQDAAADIALFPVYEQYAQSGQQTFRLTGALFADFSAYTNATGIERWPGQRVDLDRLINDFQTIKKRQNNTELLKASGAKLFVDGVLEGNPLSIPPGLPNAAVFADYKQPRFALQDDTLTLLGYVDPNSESCKSREKHTQQAFIEQFGYHPAQCTQSRGVLEHNENFIREYIFRMEQAGFAVHAHAIGDRAVDLAVDALADSREKLNHTRPQTITHIQQMHPTTLERLAQNPLYLTFTFAWAVPDYNYDVTVTPFIDELQSLDKLYEPTNYAMVNHYPVASAKSRGAVITAGSDAPVDTRDPRPFINLAGAITRESEGHVYNATEQLNLEDALDAFTINGAKALEQDSLTGSLEAGKKADLIILDRPIKTAGHEKIRDHIANTEVQTTFFDGTRIYEKQ</sequence>
<name>K4KV93_SIMAS</name>
<dbReference type="InterPro" id="IPR011059">
    <property type="entry name" value="Metal-dep_hydrolase_composite"/>
</dbReference>
<gene>
    <name evidence="3" type="ordered locus">M5M_03280</name>
</gene>
<dbReference type="InterPro" id="IPR032466">
    <property type="entry name" value="Metal_Hydrolase"/>
</dbReference>
<dbReference type="PANTHER" id="PTHR22642:SF2">
    <property type="entry name" value="PROTEIN LONG AFTER FAR-RED 3"/>
    <property type="match status" value="1"/>
</dbReference>
<dbReference type="EMBL" id="CP003746">
    <property type="protein sequence ID" value="AFU97867.1"/>
    <property type="molecule type" value="Genomic_DNA"/>
</dbReference>
<dbReference type="Proteomes" id="UP000000466">
    <property type="component" value="Chromosome"/>
</dbReference>
<dbReference type="HOGENOM" id="CLU_009942_6_1_6"/>
<dbReference type="SUPFAM" id="SSF51338">
    <property type="entry name" value="Composite domain of metallo-dependent hydrolases"/>
    <property type="match status" value="1"/>
</dbReference>
<dbReference type="SUPFAM" id="SSF51556">
    <property type="entry name" value="Metallo-dependent hydrolases"/>
    <property type="match status" value="1"/>
</dbReference>
<organism evidence="3 4">
    <name type="scientific">Simiduia agarivorans (strain DSM 21679 / JCM 13881 / BCRC 17597 / SA1)</name>
    <dbReference type="NCBI Taxonomy" id="1117647"/>
    <lineage>
        <taxon>Bacteria</taxon>
        <taxon>Pseudomonadati</taxon>
        <taxon>Pseudomonadota</taxon>
        <taxon>Gammaproteobacteria</taxon>
        <taxon>Cellvibrionales</taxon>
        <taxon>Cellvibrionaceae</taxon>
        <taxon>Simiduia</taxon>
    </lineage>
</organism>
<dbReference type="RefSeq" id="WP_015046040.1">
    <property type="nucleotide sequence ID" value="NC_018868.3"/>
</dbReference>
<dbReference type="Gene3D" id="3.20.20.140">
    <property type="entry name" value="Metal-dependent hydrolases"/>
    <property type="match status" value="2"/>
</dbReference>
<dbReference type="AlphaFoldDB" id="K4KV93"/>